<name>A0ACC3CB82_PYRYE</name>
<sequence>MGRGWRRRRWLLQPRRAHHLPMTRGERWVGAGSGGGVTDGYCLPRSRARQRLRAVDGMDAQEGLQGSGSLRPNSLETLCVCFFLFFMDQRRLLPRRSPRK</sequence>
<evidence type="ECO:0000313" key="1">
    <source>
        <dbReference type="EMBL" id="KAK1867427.1"/>
    </source>
</evidence>
<keyword evidence="2" id="KW-1185">Reference proteome</keyword>
<evidence type="ECO:0000313" key="2">
    <source>
        <dbReference type="Proteomes" id="UP000798662"/>
    </source>
</evidence>
<comment type="caution">
    <text evidence="1">The sequence shown here is derived from an EMBL/GenBank/DDBJ whole genome shotgun (WGS) entry which is preliminary data.</text>
</comment>
<proteinExistence type="predicted"/>
<organism evidence="1 2">
    <name type="scientific">Pyropia yezoensis</name>
    <name type="common">Susabi-nori</name>
    <name type="synonym">Porphyra yezoensis</name>
    <dbReference type="NCBI Taxonomy" id="2788"/>
    <lineage>
        <taxon>Eukaryota</taxon>
        <taxon>Rhodophyta</taxon>
        <taxon>Bangiophyceae</taxon>
        <taxon>Bangiales</taxon>
        <taxon>Bangiaceae</taxon>
        <taxon>Pyropia</taxon>
    </lineage>
</organism>
<dbReference type="EMBL" id="CM020620">
    <property type="protein sequence ID" value="KAK1867427.1"/>
    <property type="molecule type" value="Genomic_DNA"/>
</dbReference>
<protein>
    <submittedName>
        <fullName evidence="1">Uncharacterized protein</fullName>
    </submittedName>
</protein>
<accession>A0ACC3CB82</accession>
<reference evidence="1" key="1">
    <citation type="submission" date="2019-11" db="EMBL/GenBank/DDBJ databases">
        <title>Nori genome reveals adaptations in red seaweeds to the harsh intertidal environment.</title>
        <authorList>
            <person name="Wang D."/>
            <person name="Mao Y."/>
        </authorList>
    </citation>
    <scope>NUCLEOTIDE SEQUENCE</scope>
    <source>
        <tissue evidence="1">Gametophyte</tissue>
    </source>
</reference>
<gene>
    <name evidence="1" type="ORF">I4F81_009934</name>
</gene>
<dbReference type="Proteomes" id="UP000798662">
    <property type="component" value="Chromosome 3"/>
</dbReference>